<evidence type="ECO:0000313" key="3">
    <source>
        <dbReference type="Proteomes" id="UP000595847"/>
    </source>
</evidence>
<name>A0A7T5JPL8_9BACL</name>
<dbReference type="Proteomes" id="UP000595847">
    <property type="component" value="Chromosome"/>
</dbReference>
<organism evidence="1 3">
    <name type="scientific">Brevibacillus composti</name>
    <dbReference type="NCBI Taxonomy" id="2796470"/>
    <lineage>
        <taxon>Bacteria</taxon>
        <taxon>Bacillati</taxon>
        <taxon>Bacillota</taxon>
        <taxon>Bacilli</taxon>
        <taxon>Bacillales</taxon>
        <taxon>Paenibacillaceae</taxon>
        <taxon>Brevibacillus</taxon>
    </lineage>
</organism>
<dbReference type="EMBL" id="CP066308">
    <property type="protein sequence ID" value="QQE75583.1"/>
    <property type="molecule type" value="Genomic_DNA"/>
</dbReference>
<reference evidence="2" key="2">
    <citation type="submission" date="2021-04" db="EMBL/GenBank/DDBJ databases">
        <title>Brevibacillus composti FJAT-54423, complete genome.</title>
        <authorList>
            <person name="Tang R."/>
        </authorList>
    </citation>
    <scope>NUCLEOTIDE SEQUENCE</scope>
    <source>
        <strain evidence="2">FJAT-54424</strain>
    </source>
</reference>
<dbReference type="KEGG" id="bcop:JD108_06675"/>
<accession>A0A7T5JPL8</accession>
<dbReference type="AlphaFoldDB" id="A0A7T5JPL8"/>
<reference evidence="1 3" key="1">
    <citation type="submission" date="2020-12" db="EMBL/GenBank/DDBJ databases">
        <title>strain FJAT-54423T represents a novel species of the genus Brevibacillus.</title>
        <authorList>
            <person name="Tang R."/>
        </authorList>
    </citation>
    <scope>NUCLEOTIDE SEQUENCE [LARGE SCALE GENOMIC DNA]</scope>
    <source>
        <strain evidence="1 3">FJAT-54423</strain>
    </source>
</reference>
<keyword evidence="4" id="KW-1185">Reference proteome</keyword>
<sequence>MSAYRPIRRLNRYYKTNDGFRSWVKANEKWFRENPEVFQQMLRNPHMVNLFMDLMVLNSPRIQRRLRRSGKPGK</sequence>
<evidence type="ECO:0000313" key="2">
    <source>
        <dbReference type="EMBL" id="QUO42609.1"/>
    </source>
</evidence>
<dbReference type="RefSeq" id="WP_198829104.1">
    <property type="nucleotide sequence ID" value="NZ_CP066308.1"/>
</dbReference>
<protein>
    <submittedName>
        <fullName evidence="1">Uncharacterized protein</fullName>
    </submittedName>
</protein>
<dbReference type="EMBL" id="CP073708">
    <property type="protein sequence ID" value="QUO42609.1"/>
    <property type="molecule type" value="Genomic_DNA"/>
</dbReference>
<proteinExistence type="predicted"/>
<evidence type="ECO:0000313" key="4">
    <source>
        <dbReference type="Proteomes" id="UP000677234"/>
    </source>
</evidence>
<evidence type="ECO:0000313" key="1">
    <source>
        <dbReference type="EMBL" id="QQE75583.1"/>
    </source>
</evidence>
<gene>
    <name evidence="1" type="ORF">JD108_06675</name>
    <name evidence="2" type="ORF">KDJ56_06355</name>
</gene>
<dbReference type="Proteomes" id="UP000677234">
    <property type="component" value="Chromosome"/>
</dbReference>